<dbReference type="InterPro" id="IPR000600">
    <property type="entry name" value="ROK"/>
</dbReference>
<dbReference type="Pfam" id="PF00480">
    <property type="entry name" value="ROK"/>
    <property type="match status" value="1"/>
</dbReference>
<evidence type="ECO:0000256" key="1">
    <source>
        <dbReference type="ARBA" id="ARBA00006479"/>
    </source>
</evidence>
<reference evidence="2 3" key="1">
    <citation type="submission" date="2019-02" db="EMBL/GenBank/DDBJ databases">
        <title>Paenibacillus sp. nov., isolated from surface-sterilized tissue of Thalictrum simplex L.</title>
        <authorList>
            <person name="Tuo L."/>
        </authorList>
    </citation>
    <scope>NUCLEOTIDE SEQUENCE [LARGE SCALE GENOMIC DNA]</scope>
    <source>
        <strain evidence="2 3">N2SHLJ1</strain>
    </source>
</reference>
<protein>
    <submittedName>
        <fullName evidence="2">ROK family protein</fullName>
    </submittedName>
</protein>
<proteinExistence type="inferred from homology"/>
<evidence type="ECO:0000313" key="3">
    <source>
        <dbReference type="Proteomes" id="UP000293142"/>
    </source>
</evidence>
<comment type="caution">
    <text evidence="2">The sequence shown here is derived from an EMBL/GenBank/DDBJ whole genome shotgun (WGS) entry which is preliminary data.</text>
</comment>
<dbReference type="OrthoDB" id="9795247at2"/>
<keyword evidence="3" id="KW-1185">Reference proteome</keyword>
<dbReference type="Gene3D" id="3.30.420.40">
    <property type="match status" value="2"/>
</dbReference>
<accession>A0A4Q9DWB0</accession>
<evidence type="ECO:0000313" key="2">
    <source>
        <dbReference type="EMBL" id="TBL79441.1"/>
    </source>
</evidence>
<name>A0A4Q9DWB0_9BACL</name>
<dbReference type="EMBL" id="SIRE01000007">
    <property type="protein sequence ID" value="TBL79441.1"/>
    <property type="molecule type" value="Genomic_DNA"/>
</dbReference>
<comment type="similarity">
    <text evidence="1">Belongs to the ROK (NagC/XylR) family.</text>
</comment>
<dbReference type="Proteomes" id="UP000293142">
    <property type="component" value="Unassembled WGS sequence"/>
</dbReference>
<gene>
    <name evidence="2" type="ORF">EYB31_11040</name>
</gene>
<organism evidence="2 3">
    <name type="scientific">Paenibacillus thalictri</name>
    <dbReference type="NCBI Taxonomy" id="2527873"/>
    <lineage>
        <taxon>Bacteria</taxon>
        <taxon>Bacillati</taxon>
        <taxon>Bacillota</taxon>
        <taxon>Bacilli</taxon>
        <taxon>Bacillales</taxon>
        <taxon>Paenibacillaceae</taxon>
        <taxon>Paenibacillus</taxon>
    </lineage>
</organism>
<dbReference type="AlphaFoldDB" id="A0A4Q9DWB0"/>
<dbReference type="PANTHER" id="PTHR18964:SF149">
    <property type="entry name" value="BIFUNCTIONAL UDP-N-ACETYLGLUCOSAMINE 2-EPIMERASE_N-ACETYLMANNOSAMINE KINASE"/>
    <property type="match status" value="1"/>
</dbReference>
<sequence>MGVLAGLDVGGTKCAVSLGRLSGSDIELIAKESFPTPPGPADTIAAFVRTLDDMLRLHGGGRLAAIGISCGGPLDSRSGLVLSPPNLPNWDRIDIVSPFRERYGVPVGLQNDANACALAEWKWGAGKGCSNMIFLTFGTGMGSGLILDGRLYSGTNDMAGEVGHIRMEEDGPVGYGKAGSFEGFCSGGGIARLAAAMAAQKLERGEAPAFCRTQEELAGITAQSVSAAAGQGDPLALEVFEIVGRQLGRGLALLIDILNPQRIVIGSIYGRQQALLEPIVMEELKKQSLPLSLSVCQIVPAGLKEHVGDYAGLSVALNELNA</sequence>
<dbReference type="SUPFAM" id="SSF53067">
    <property type="entry name" value="Actin-like ATPase domain"/>
    <property type="match status" value="1"/>
</dbReference>
<dbReference type="RefSeq" id="WP_131013385.1">
    <property type="nucleotide sequence ID" value="NZ_SIRE01000007.1"/>
</dbReference>
<dbReference type="InterPro" id="IPR043129">
    <property type="entry name" value="ATPase_NBD"/>
</dbReference>
<dbReference type="PANTHER" id="PTHR18964">
    <property type="entry name" value="ROK (REPRESSOR, ORF, KINASE) FAMILY"/>
    <property type="match status" value="1"/>
</dbReference>
<dbReference type="CDD" id="cd23763">
    <property type="entry name" value="ASKHA_ATPase_ROK"/>
    <property type="match status" value="1"/>
</dbReference>